<dbReference type="AlphaFoldDB" id="A0A200R7T6"/>
<keyword evidence="3" id="KW-1185">Reference proteome</keyword>
<accession>A0A200R7T6</accession>
<keyword evidence="1" id="KW-0472">Membrane</keyword>
<keyword evidence="1" id="KW-0812">Transmembrane</keyword>
<sequence length="411" mass="44928">MFWVLNEGTRNVYGDLLMLQRASQSISPQINRLWAGVLKIEPFSGVPFNDIPIREKVCIDVTMPLKRGTHARKINGYIQRACLDFLASVTTTVNASEAIFTSSDSSIHESDEDFVIRYRPRRRIASSDIDEGDTSAMGDRSPPQSARTLLMITSDLGSIHGKRTSYSTPSSSIQVGLGQNFRASACGSMTGPSWTRVNPEQVLAPLFAPIDEVAAGLVSSLVPHSHPTESLLNLSNAPDDISLILNTNQNYVAPHQLIRVNGIKHHTLLINEGILMNPIMESQGGFEQALFKIFVKDPVVLPPTTDCILSLSLSSPPVEVLPLGIVMDIAPVTVSSPLPLAEELQYMGSTVIPIIGTSLIIPAPTEEQVQPFILSFNLIYFVILFVLLDSVAGFTFLFGLYEAIKLELSRI</sequence>
<evidence type="ECO:0000313" key="2">
    <source>
        <dbReference type="EMBL" id="OVA18794.1"/>
    </source>
</evidence>
<proteinExistence type="predicted"/>
<protein>
    <submittedName>
        <fullName evidence="2">Uncharacterized protein</fullName>
    </submittedName>
</protein>
<evidence type="ECO:0000256" key="1">
    <source>
        <dbReference type="SAM" id="Phobius"/>
    </source>
</evidence>
<evidence type="ECO:0000313" key="3">
    <source>
        <dbReference type="Proteomes" id="UP000195402"/>
    </source>
</evidence>
<reference evidence="2 3" key="1">
    <citation type="journal article" date="2017" name="Mol. Plant">
        <title>The Genome of Medicinal Plant Macleaya cordata Provides New Insights into Benzylisoquinoline Alkaloids Metabolism.</title>
        <authorList>
            <person name="Liu X."/>
            <person name="Liu Y."/>
            <person name="Huang P."/>
            <person name="Ma Y."/>
            <person name="Qing Z."/>
            <person name="Tang Q."/>
            <person name="Cao H."/>
            <person name="Cheng P."/>
            <person name="Zheng Y."/>
            <person name="Yuan Z."/>
            <person name="Zhou Y."/>
            <person name="Liu J."/>
            <person name="Tang Z."/>
            <person name="Zhuo Y."/>
            <person name="Zhang Y."/>
            <person name="Yu L."/>
            <person name="Huang J."/>
            <person name="Yang P."/>
            <person name="Peng Q."/>
            <person name="Zhang J."/>
            <person name="Jiang W."/>
            <person name="Zhang Z."/>
            <person name="Lin K."/>
            <person name="Ro D.K."/>
            <person name="Chen X."/>
            <person name="Xiong X."/>
            <person name="Shang Y."/>
            <person name="Huang S."/>
            <person name="Zeng J."/>
        </authorList>
    </citation>
    <scope>NUCLEOTIDE SEQUENCE [LARGE SCALE GENOMIC DNA]</scope>
    <source>
        <strain evidence="3">cv. BLH2017</strain>
        <tissue evidence="2">Root</tissue>
    </source>
</reference>
<dbReference type="Proteomes" id="UP000195402">
    <property type="component" value="Unassembled WGS sequence"/>
</dbReference>
<feature type="transmembrane region" description="Helical" evidence="1">
    <location>
        <begin position="378"/>
        <end position="401"/>
    </location>
</feature>
<organism evidence="2 3">
    <name type="scientific">Macleaya cordata</name>
    <name type="common">Five-seeded plume-poppy</name>
    <name type="synonym">Bocconia cordata</name>
    <dbReference type="NCBI Taxonomy" id="56857"/>
    <lineage>
        <taxon>Eukaryota</taxon>
        <taxon>Viridiplantae</taxon>
        <taxon>Streptophyta</taxon>
        <taxon>Embryophyta</taxon>
        <taxon>Tracheophyta</taxon>
        <taxon>Spermatophyta</taxon>
        <taxon>Magnoliopsida</taxon>
        <taxon>Ranunculales</taxon>
        <taxon>Papaveraceae</taxon>
        <taxon>Papaveroideae</taxon>
        <taxon>Macleaya</taxon>
    </lineage>
</organism>
<comment type="caution">
    <text evidence="2">The sequence shown here is derived from an EMBL/GenBank/DDBJ whole genome shotgun (WGS) entry which is preliminary data.</text>
</comment>
<gene>
    <name evidence="2" type="ORF">BVC80_1413g29</name>
</gene>
<dbReference type="InParanoid" id="A0A200R7T6"/>
<name>A0A200R7T6_MACCD</name>
<dbReference type="EMBL" id="MVGT01000427">
    <property type="protein sequence ID" value="OVA18794.1"/>
    <property type="molecule type" value="Genomic_DNA"/>
</dbReference>
<keyword evidence="1" id="KW-1133">Transmembrane helix</keyword>